<keyword evidence="2" id="KW-1185">Reference proteome</keyword>
<gene>
    <name evidence="1" type="ORF">AWY79_15820</name>
</gene>
<dbReference type="Proteomes" id="UP000055611">
    <property type="component" value="Chromosome"/>
</dbReference>
<protein>
    <recommendedName>
        <fullName evidence="3">HTH merR-type domain-containing protein</fullName>
    </recommendedName>
</protein>
<sequence length="179" mass="20512">MEFTITDIERLCEIDRNRLYQWMREGYIGPSVQKASGHGTKNVWSFADLVRIQTFQMMVATGWKREAASRVLNSPRCYASLGLFPDKADITWHDSAEEQHRAVTQHTEGYRFNLVYLKYLGRSLVVSFCTVAEHYSNAIAILLKALENDLSEENHPHPHPVEMYSIDATPIVLGLAQRI</sequence>
<name>A0ABM5YYC3_9BACT</name>
<dbReference type="RefSeq" id="WP_066806053.1">
    <property type="nucleotide sequence ID" value="NZ_CP014206.1"/>
</dbReference>
<evidence type="ECO:0000313" key="2">
    <source>
        <dbReference type="Proteomes" id="UP000055611"/>
    </source>
</evidence>
<organism evidence="1 2">
    <name type="scientific">Pseudodesulfovibrio indicus</name>
    <dbReference type="NCBI Taxonomy" id="1716143"/>
    <lineage>
        <taxon>Bacteria</taxon>
        <taxon>Pseudomonadati</taxon>
        <taxon>Thermodesulfobacteriota</taxon>
        <taxon>Desulfovibrionia</taxon>
        <taxon>Desulfovibrionales</taxon>
        <taxon>Desulfovibrionaceae</taxon>
    </lineage>
</organism>
<evidence type="ECO:0008006" key="3">
    <source>
        <dbReference type="Google" id="ProtNLM"/>
    </source>
</evidence>
<evidence type="ECO:0000313" key="1">
    <source>
        <dbReference type="EMBL" id="AMK12463.1"/>
    </source>
</evidence>
<proteinExistence type="predicted"/>
<accession>A0ABM5YYC3</accession>
<dbReference type="EMBL" id="CP014206">
    <property type="protein sequence ID" value="AMK12463.1"/>
    <property type="molecule type" value="Genomic_DNA"/>
</dbReference>
<reference evidence="1 2" key="1">
    <citation type="journal article" date="2016" name="Front. Microbiol.">
        <title>Genome Sequence of the Piezophilic, Mesophilic Sulfate-Reducing Bacterium Desulfovibrio indicus J2T.</title>
        <authorList>
            <person name="Cao J."/>
            <person name="Maignien L."/>
            <person name="Shao Z."/>
            <person name="Alain K."/>
            <person name="Jebbar M."/>
        </authorList>
    </citation>
    <scope>NUCLEOTIDE SEQUENCE [LARGE SCALE GENOMIC DNA]</scope>
    <source>
        <strain evidence="1 2">J2</strain>
    </source>
</reference>